<comment type="caution">
    <text evidence="6">The sequence shown here is derived from an EMBL/GenBank/DDBJ whole genome shotgun (WGS) entry which is preliminary data.</text>
</comment>
<proteinExistence type="inferred from homology"/>
<reference evidence="6 7" key="1">
    <citation type="journal article" date="2021" name="Cell Host Microbe">
        <title>in vivo commensal control of Clostridioides difficile virulence.</title>
        <authorList>
            <person name="Girinathan B.P."/>
            <person name="Dibenedetto N."/>
            <person name="Worley J.N."/>
            <person name="Peltier J."/>
            <person name="Arrieta-Ortiz M.L."/>
            <person name="Rupa Christinal Immanuel S."/>
            <person name="Lavin R."/>
            <person name="Delaney M.L."/>
            <person name="Cummins C."/>
            <person name="Hoffmann M."/>
            <person name="Luo Y."/>
            <person name="Gonzalez-Escalona N."/>
            <person name="Allard M."/>
            <person name="Onderdonk A.B."/>
            <person name="Gerber G.K."/>
            <person name="Sonenshein A.L."/>
            <person name="Baliga N."/>
            <person name="Dupuy B."/>
            <person name="Bry L."/>
        </authorList>
    </citation>
    <scope>NUCLEOTIDE SEQUENCE [LARGE SCALE GENOMIC DNA]</scope>
    <source>
        <strain evidence="6 7">DSM 599</strain>
    </source>
</reference>
<dbReference type="HAMAP" id="MF_00527">
    <property type="entry name" value="3MGH"/>
    <property type="match status" value="1"/>
</dbReference>
<dbReference type="SUPFAM" id="SSF50486">
    <property type="entry name" value="FMT C-terminal domain-like"/>
    <property type="match status" value="1"/>
</dbReference>
<dbReference type="NCBIfam" id="TIGR00567">
    <property type="entry name" value="3mg"/>
    <property type="match status" value="1"/>
</dbReference>
<dbReference type="Proteomes" id="UP001299068">
    <property type="component" value="Unassembled WGS sequence"/>
</dbReference>
<dbReference type="InterPro" id="IPR011034">
    <property type="entry name" value="Formyl_transferase-like_C_sf"/>
</dbReference>
<dbReference type="CDD" id="cd00540">
    <property type="entry name" value="AAG"/>
    <property type="match status" value="1"/>
</dbReference>
<organism evidence="6 7">
    <name type="scientific">Clostridium sardiniense</name>
    <name type="common">Clostridium absonum</name>
    <dbReference type="NCBI Taxonomy" id="29369"/>
    <lineage>
        <taxon>Bacteria</taxon>
        <taxon>Bacillati</taxon>
        <taxon>Bacillota</taxon>
        <taxon>Clostridia</taxon>
        <taxon>Eubacteriales</taxon>
        <taxon>Clostridiaceae</taxon>
        <taxon>Clostridium</taxon>
    </lineage>
</organism>
<evidence type="ECO:0000313" key="6">
    <source>
        <dbReference type="EMBL" id="MBY0755616.1"/>
    </source>
</evidence>
<keyword evidence="7" id="KW-1185">Reference proteome</keyword>
<evidence type="ECO:0000256" key="4">
    <source>
        <dbReference type="ARBA" id="ARBA00023204"/>
    </source>
</evidence>
<gene>
    <name evidence="6" type="ORF">K5V21_09100</name>
</gene>
<evidence type="ECO:0000313" key="7">
    <source>
        <dbReference type="Proteomes" id="UP001299068"/>
    </source>
</evidence>
<evidence type="ECO:0000256" key="1">
    <source>
        <dbReference type="ARBA" id="ARBA00009232"/>
    </source>
</evidence>
<name>A0ABS7KXS0_CLOSR</name>
<dbReference type="EMBL" id="JAIKTU010000006">
    <property type="protein sequence ID" value="MBY0755616.1"/>
    <property type="molecule type" value="Genomic_DNA"/>
</dbReference>
<sequence>MTLDKSYFKSDAITLAKSLLGKILIREIDGKVIKSKIVETEAYIGNCDKACHAYNGKRTNRTEILYREGGVAYVYLIYGMYNCLNVVTGMEEEAEAVLIRAVEPLNEFEYISNKRFNQSYGDLSNLKKISLTNGPGKLCKALEIDRDLNGCELYKRGALYLSEGNDEEFNIVSTKRIGIDYAEEAKDFLWRFYIDGNKYISKK</sequence>
<keyword evidence="2 5" id="KW-0227">DNA damage</keyword>
<evidence type="ECO:0000256" key="5">
    <source>
        <dbReference type="HAMAP-Rule" id="MF_00527"/>
    </source>
</evidence>
<accession>A0ABS7KXS0</accession>
<dbReference type="InterPro" id="IPR036995">
    <property type="entry name" value="MPG_sf"/>
</dbReference>
<dbReference type="InterPro" id="IPR003180">
    <property type="entry name" value="MPG"/>
</dbReference>
<dbReference type="EC" id="3.2.2.-" evidence="5"/>
<dbReference type="GO" id="GO:0016798">
    <property type="term" value="F:hydrolase activity, acting on glycosyl bonds"/>
    <property type="evidence" value="ECO:0007669"/>
    <property type="project" value="UniProtKB-KW"/>
</dbReference>
<dbReference type="PANTHER" id="PTHR10429">
    <property type="entry name" value="DNA-3-METHYLADENINE GLYCOSYLASE"/>
    <property type="match status" value="1"/>
</dbReference>
<protein>
    <recommendedName>
        <fullName evidence="5">Putative 3-methyladenine DNA glycosylase</fullName>
        <ecNumber evidence="5">3.2.2.-</ecNumber>
    </recommendedName>
</protein>
<dbReference type="Pfam" id="PF02245">
    <property type="entry name" value="Pur_DNA_glyco"/>
    <property type="match status" value="1"/>
</dbReference>
<evidence type="ECO:0000256" key="2">
    <source>
        <dbReference type="ARBA" id="ARBA00022763"/>
    </source>
</evidence>
<dbReference type="RefSeq" id="WP_221860989.1">
    <property type="nucleotide sequence ID" value="NZ_JAIKTU010000006.1"/>
</dbReference>
<dbReference type="NCBIfam" id="NF002001">
    <property type="entry name" value="PRK00802.1-1"/>
    <property type="match status" value="1"/>
</dbReference>
<keyword evidence="4 5" id="KW-0234">DNA repair</keyword>
<dbReference type="Gene3D" id="3.10.300.10">
    <property type="entry name" value="Methylpurine-DNA glycosylase (MPG)"/>
    <property type="match status" value="1"/>
</dbReference>
<dbReference type="PANTHER" id="PTHR10429:SF0">
    <property type="entry name" value="DNA-3-METHYLADENINE GLYCOSYLASE"/>
    <property type="match status" value="1"/>
</dbReference>
<evidence type="ECO:0000256" key="3">
    <source>
        <dbReference type="ARBA" id="ARBA00022801"/>
    </source>
</evidence>
<comment type="similarity">
    <text evidence="1 5">Belongs to the DNA glycosylase MPG family.</text>
</comment>
<keyword evidence="3 5" id="KW-0378">Hydrolase</keyword>
<keyword evidence="6" id="KW-0326">Glycosidase</keyword>